<feature type="transmembrane region" description="Helical" evidence="1">
    <location>
        <begin position="12"/>
        <end position="31"/>
    </location>
</feature>
<evidence type="ECO:0000313" key="3">
    <source>
        <dbReference type="EMBL" id="KAK9138306.1"/>
    </source>
</evidence>
<keyword evidence="1" id="KW-0472">Membrane</keyword>
<dbReference type="Proteomes" id="UP001417504">
    <property type="component" value="Unassembled WGS sequence"/>
</dbReference>
<comment type="caution">
    <text evidence="3">The sequence shown here is derived from an EMBL/GenBank/DDBJ whole genome shotgun (WGS) entry which is preliminary data.</text>
</comment>
<keyword evidence="4" id="KW-1185">Reference proteome</keyword>
<feature type="transmembrane region" description="Helical" evidence="1">
    <location>
        <begin position="89"/>
        <end position="109"/>
    </location>
</feature>
<keyword evidence="1" id="KW-0812">Transmembrane</keyword>
<dbReference type="EMBL" id="JBBNAE010000003">
    <property type="protein sequence ID" value="KAK9138306.1"/>
    <property type="molecule type" value="Genomic_DNA"/>
</dbReference>
<evidence type="ECO:0000259" key="2">
    <source>
        <dbReference type="Pfam" id="PF14541"/>
    </source>
</evidence>
<keyword evidence="1" id="KW-1133">Transmembrane helix</keyword>
<dbReference type="Pfam" id="PF14541">
    <property type="entry name" value="TAXi_C"/>
    <property type="match status" value="1"/>
</dbReference>
<protein>
    <recommendedName>
        <fullName evidence="2">Xylanase inhibitor C-terminal domain-containing protein</fullName>
    </recommendedName>
</protein>
<dbReference type="InterPro" id="IPR032799">
    <property type="entry name" value="TAXi_C"/>
</dbReference>
<feature type="domain" description="Xylanase inhibitor C-terminal" evidence="2">
    <location>
        <begin position="151"/>
        <end position="201"/>
    </location>
</feature>
<dbReference type="Gene3D" id="2.40.70.10">
    <property type="entry name" value="Acid Proteases"/>
    <property type="match status" value="1"/>
</dbReference>
<sequence length="248" mass="27293">MARKGYVANDFKFLPTVGLDIVGATLISIIANPRSAPDQAFEIIVHNRALFIMLSPSLALSTNPFDSSVSVALGLGFVFAVSLGCESVVCVWCILYDVAVCGSLVSYIFSFPDSRRARGVLHDFGGWDSADYFFRDIGYREQLDLDTMQDLIDIPKSAFEFKSGGSGGLIIDSGMQITSMQDSDFELVKEAFKSQMELSVAHDNQSDMPSDAISNTVVPTLIDIPLQGCKYTIVIRQLHDFRCKCWID</sequence>
<gene>
    <name evidence="3" type="ORF">Sjap_008900</name>
</gene>
<evidence type="ECO:0000256" key="1">
    <source>
        <dbReference type="SAM" id="Phobius"/>
    </source>
</evidence>
<name>A0AAP0JQF5_9MAGN</name>
<dbReference type="AlphaFoldDB" id="A0AAP0JQF5"/>
<dbReference type="InterPro" id="IPR021109">
    <property type="entry name" value="Peptidase_aspartic_dom_sf"/>
</dbReference>
<accession>A0AAP0JQF5</accession>
<evidence type="ECO:0000313" key="4">
    <source>
        <dbReference type="Proteomes" id="UP001417504"/>
    </source>
</evidence>
<reference evidence="3 4" key="1">
    <citation type="submission" date="2024-01" db="EMBL/GenBank/DDBJ databases">
        <title>Genome assemblies of Stephania.</title>
        <authorList>
            <person name="Yang L."/>
        </authorList>
    </citation>
    <scope>NUCLEOTIDE SEQUENCE [LARGE SCALE GENOMIC DNA]</scope>
    <source>
        <strain evidence="3">QJT</strain>
        <tissue evidence="3">Leaf</tissue>
    </source>
</reference>
<feature type="transmembrane region" description="Helical" evidence="1">
    <location>
        <begin position="67"/>
        <end position="83"/>
    </location>
</feature>
<organism evidence="3 4">
    <name type="scientific">Stephania japonica</name>
    <dbReference type="NCBI Taxonomy" id="461633"/>
    <lineage>
        <taxon>Eukaryota</taxon>
        <taxon>Viridiplantae</taxon>
        <taxon>Streptophyta</taxon>
        <taxon>Embryophyta</taxon>
        <taxon>Tracheophyta</taxon>
        <taxon>Spermatophyta</taxon>
        <taxon>Magnoliopsida</taxon>
        <taxon>Ranunculales</taxon>
        <taxon>Menispermaceae</taxon>
        <taxon>Menispermoideae</taxon>
        <taxon>Cissampelideae</taxon>
        <taxon>Stephania</taxon>
    </lineage>
</organism>
<proteinExistence type="predicted"/>